<dbReference type="InterPro" id="IPR050953">
    <property type="entry name" value="N4_N6_ade-DNA_methylase"/>
</dbReference>
<feature type="domain" description="Type II methyltransferase M.TaqI-like" evidence="6">
    <location>
        <begin position="617"/>
        <end position="947"/>
    </location>
</feature>
<dbReference type="PANTHER" id="PTHR33841:SF1">
    <property type="entry name" value="DNA METHYLTRANSFERASE A"/>
    <property type="match status" value="1"/>
</dbReference>
<reference evidence="7 8" key="1">
    <citation type="submission" date="2019-06" db="EMBL/GenBank/DDBJ databases">
        <title>Tsukamurella conjunctivitidis sp. nov., Tsukamurella assacharolytica sp. nov. and Tsukamurella sputae sp. nov. isolated from patients with conjunctivitis, bacteraemia (lymphoma) and respiratory infection (sputum) in Hong Kong.</title>
        <authorList>
            <person name="Teng J.L.L."/>
            <person name="Lee H.H."/>
            <person name="Fong J.Y.H."/>
            <person name="Fok K.M.N."/>
            <person name="Lau S.K.P."/>
            <person name="Woo P.C.Y."/>
        </authorList>
    </citation>
    <scope>NUCLEOTIDE SEQUENCE [LARGE SCALE GENOMIC DNA]</scope>
    <source>
        <strain evidence="7 8">HKU71</strain>
    </source>
</reference>
<organism evidence="7 8">
    <name type="scientific">Tsukamurella asaccharolytica</name>
    <dbReference type="NCBI Taxonomy" id="2592067"/>
    <lineage>
        <taxon>Bacteria</taxon>
        <taxon>Bacillati</taxon>
        <taxon>Actinomycetota</taxon>
        <taxon>Actinomycetes</taxon>
        <taxon>Mycobacteriales</taxon>
        <taxon>Tsukamurellaceae</taxon>
        <taxon>Tsukamurella</taxon>
    </lineage>
</organism>
<name>A0A5C5RBD0_9ACTN</name>
<evidence type="ECO:0000256" key="4">
    <source>
        <dbReference type="ARBA" id="ARBA00022691"/>
    </source>
</evidence>
<accession>A0A5C5RBD0</accession>
<dbReference type="Proteomes" id="UP000317291">
    <property type="component" value="Unassembled WGS sequence"/>
</dbReference>
<dbReference type="InterPro" id="IPR011639">
    <property type="entry name" value="MethylTrfase_TaqI-like_dom"/>
</dbReference>
<dbReference type="InterPro" id="IPR029063">
    <property type="entry name" value="SAM-dependent_MTases_sf"/>
</dbReference>
<comment type="catalytic activity">
    <reaction evidence="5">
        <text>a 2'-deoxyadenosine in DNA + S-adenosyl-L-methionine = an N(6)-methyl-2'-deoxyadenosine in DNA + S-adenosyl-L-homocysteine + H(+)</text>
        <dbReference type="Rhea" id="RHEA:15197"/>
        <dbReference type="Rhea" id="RHEA-COMP:12418"/>
        <dbReference type="Rhea" id="RHEA-COMP:12419"/>
        <dbReference type="ChEBI" id="CHEBI:15378"/>
        <dbReference type="ChEBI" id="CHEBI:57856"/>
        <dbReference type="ChEBI" id="CHEBI:59789"/>
        <dbReference type="ChEBI" id="CHEBI:90615"/>
        <dbReference type="ChEBI" id="CHEBI:90616"/>
        <dbReference type="EC" id="2.1.1.72"/>
    </reaction>
</comment>
<dbReference type="OrthoDB" id="4280289at2"/>
<comment type="caution">
    <text evidence="7">The sequence shown here is derived from an EMBL/GenBank/DDBJ whole genome shotgun (WGS) entry which is preliminary data.</text>
</comment>
<dbReference type="GO" id="GO:0006304">
    <property type="term" value="P:DNA modification"/>
    <property type="evidence" value="ECO:0007669"/>
    <property type="project" value="InterPro"/>
</dbReference>
<proteinExistence type="predicted"/>
<dbReference type="EC" id="2.1.1.72" evidence="1"/>
<evidence type="ECO:0000313" key="8">
    <source>
        <dbReference type="Proteomes" id="UP000317291"/>
    </source>
</evidence>
<keyword evidence="4" id="KW-0949">S-adenosyl-L-methionine</keyword>
<evidence type="ECO:0000313" key="7">
    <source>
        <dbReference type="EMBL" id="TWS20026.1"/>
    </source>
</evidence>
<dbReference type="Pfam" id="PF07669">
    <property type="entry name" value="Eco57I"/>
    <property type="match status" value="1"/>
</dbReference>
<dbReference type="SUPFAM" id="SSF53335">
    <property type="entry name" value="S-adenosyl-L-methionine-dependent methyltransferases"/>
    <property type="match status" value="1"/>
</dbReference>
<dbReference type="GO" id="GO:0009007">
    <property type="term" value="F:site-specific DNA-methyltransferase (adenine-specific) activity"/>
    <property type="evidence" value="ECO:0007669"/>
    <property type="project" value="UniProtKB-EC"/>
</dbReference>
<keyword evidence="2 7" id="KW-0489">Methyltransferase</keyword>
<evidence type="ECO:0000259" key="6">
    <source>
        <dbReference type="Pfam" id="PF07669"/>
    </source>
</evidence>
<keyword evidence="3 7" id="KW-0808">Transferase</keyword>
<dbReference type="EMBL" id="VIGW01000003">
    <property type="protein sequence ID" value="TWS20026.1"/>
    <property type="molecule type" value="Genomic_DNA"/>
</dbReference>
<evidence type="ECO:0000256" key="1">
    <source>
        <dbReference type="ARBA" id="ARBA00011900"/>
    </source>
</evidence>
<evidence type="ECO:0000256" key="3">
    <source>
        <dbReference type="ARBA" id="ARBA00022679"/>
    </source>
</evidence>
<evidence type="ECO:0000256" key="5">
    <source>
        <dbReference type="ARBA" id="ARBA00047942"/>
    </source>
</evidence>
<evidence type="ECO:0000256" key="2">
    <source>
        <dbReference type="ARBA" id="ARBA00022603"/>
    </source>
</evidence>
<protein>
    <recommendedName>
        <fullName evidence="1">site-specific DNA-methyltransferase (adenine-specific)</fullName>
        <ecNumber evidence="1">2.1.1.72</ecNumber>
    </recommendedName>
</protein>
<dbReference type="GO" id="GO:0032259">
    <property type="term" value="P:methylation"/>
    <property type="evidence" value="ECO:0007669"/>
    <property type="project" value="UniProtKB-KW"/>
</dbReference>
<dbReference type="Gene3D" id="3.40.50.150">
    <property type="entry name" value="Vaccinia Virus protein VP39"/>
    <property type="match status" value="2"/>
</dbReference>
<dbReference type="PANTHER" id="PTHR33841">
    <property type="entry name" value="DNA METHYLTRANSFERASE YEEA-RELATED"/>
    <property type="match status" value="1"/>
</dbReference>
<keyword evidence="8" id="KW-1185">Reference proteome</keyword>
<sequence>MSAPSDALIVGDEFLSEHYFTTDAKSQSFQAKALERRKAWDGAKSDGAATTRSRYTTSRSTLARSLSGLEEAADAQTLDTLYNDLRSILGYDNSIRWETARLGGFDHEPGPAIEYRTRGLTGPAPFVIIEAAGGLTVEDLLAKNEKTLLRDFHTEDDTITSVAGLLSRLFVEDDGPRFALVLAGSIALITEKERWLEGRYLAVDLQLVGERNDDKRGGETDRALTCLDADSLAPDSDGDIWWSTVLGESVKHTVGVSKDLREGVRLSIEIIANEVVERRAAQGLEPLPNDQAQVLAGQSLRFLYRVLFLLYAEATPELAVLPTGDQTYERGYSLDRLRELLPVEIVTPRAQAGTHFYDSLAVLFDLVDRGHDGGSAGNDGAYAEGLTFGALRAELFRPEAIAHIATVKLGDEALQRVLRHLLLSKEAKGRDRGFISYAELGINQLGAVYEGLMSYTGFFAQEDLYEVAKHGNPEDGSWVVPEDRIASISPSDFVKAPDENGELKPVIHRRGTFVFRLAGRERQQSASYYTPEVLTRFTVGQALEELLDQDDSTTTADEILDLTVCEPAMGSGAFAIEAVRQLAEQYLKRKQDETGERIDPDQYAIELQRVKSYLALHQVYGVDLNATAVEFAEITLWLDTMGPGLAAPWFGLHLRRGNSLIGARHTVIPADQVTDRGYIEATPVDVPLTDGLTNHHNAVHHFLLPTTGWGSTVDAKEAKNLAPETTAKLKDWRKTFRRKPTAAQVRGLRNLALRTEVLWGFALRRLEIAESEIRRDIPLWGRDFTPTGGAVSREQIEASLADENGAYRRLRRVMDAWCALWFWPLTDGDRTVDGAIVVPPSLDEWIDTLTDLLGNPVKETRGEKAGQGNLYDVSTWEELTDAEESDLLFAQAKPVDGALSTHPWLVVAERVAQRQGFFHWELDFAPVFKRGGFDLQVGNPPWVRPRSDVDALLAEGDPWFQLTVKPTQAQVKEKREAALALPGISDLVLDGTADIAATAGFIGDARMYPQLAGLQPDLYRCFMELTWRHISQHGKVSLVHPESHFTDEKAGALRESSYTHLRRHWQFVNELSLYEVDHHVAYGIHVYGQPISPNFLNACSLFHPDTVTRSFEYDAAGPEPGIKSLDGEWDLSPHSGRVVVVDDSILKTWRDTLESSSTPIRRTRMVYAVNKSIAQVVAKLSQRPRIETVPLQFSNGWHEKNDRSKGRFDIGWGAPNTWSEVILQGPHISVATPIVKHPNPTMLHQTDWSETDLETLTPDAIPITSYKPAGRPDAFDASYRRWNVPDEVGAIHTVNPREHYRVAWRNMTKSTNERAFFPAIIPPGPTHIHGVTSAGDPTGASDRIVAIAATLGSLLADFCTRVAPKSTISAATVNRMPWNETDILQHQLTIRSLRLNCVTREYTRLWSACFNDALQLDTWAGGFEHRRRKPIGDIGPEWTPDTPLRIAADRRQALVEIDALVALGLGITADELCTVYRTQFPVLYGYDRNKYLYDMNGRLVPQEVLVRWRKKGDDLTEEERTATNTSGNTYTYELPFQFLDREKDMREAYAEFERRLAEKGEV</sequence>
<gene>
    <name evidence="7" type="ORF">FK529_07745</name>
</gene>